<evidence type="ECO:0000259" key="7">
    <source>
        <dbReference type="Pfam" id="PF02441"/>
    </source>
</evidence>
<evidence type="ECO:0000256" key="4">
    <source>
        <dbReference type="ARBA" id="ARBA00022679"/>
    </source>
</evidence>
<proteinExistence type="inferred from homology"/>
<dbReference type="STRING" id="1903181.BTN85_1662"/>
<feature type="domain" description="Flavoprotein" evidence="7">
    <location>
        <begin position="1"/>
        <end position="172"/>
    </location>
</feature>
<dbReference type="AlphaFoldDB" id="A0A1Q6DXR3"/>
<dbReference type="FunFam" id="3.40.50.1950:FF:000001">
    <property type="entry name" value="Flavin prenyltransferase UbiX"/>
    <property type="match status" value="1"/>
</dbReference>
<evidence type="ECO:0000313" key="8">
    <source>
        <dbReference type="EMBL" id="OKY79155.1"/>
    </source>
</evidence>
<dbReference type="Proteomes" id="UP000185744">
    <property type="component" value="Unassembled WGS sequence"/>
</dbReference>
<keyword evidence="9" id="KW-1185">Reference proteome</keyword>
<dbReference type="NCBIfam" id="NF004685">
    <property type="entry name" value="PRK06029.1"/>
    <property type="match status" value="1"/>
</dbReference>
<feature type="binding site" evidence="6">
    <location>
        <begin position="86"/>
        <end position="89"/>
    </location>
    <ligand>
        <name>FMN</name>
        <dbReference type="ChEBI" id="CHEBI:58210"/>
    </ligand>
</feature>
<accession>A0A1Q6DXR3</accession>
<dbReference type="InParanoid" id="A0A1Q6DXR3"/>
<keyword evidence="3 6" id="KW-0288">FMN</keyword>
<sequence length="183" mass="19993">MKIITAITGASGIKYGLRLTEFLSNSEIENHLVISEAGEKLIEIESDKEIGYFRDLADKNYMNNDLGAQIASGSYLTDGMVVIPASAKTLGSISNGISNNLITRAADVCLKEGRDLVLVPRETPLNEIHLRNLLKLSKAGATILPASPGFYHQPSEISDLVDFVVGKTLDQLGINNELYDRWE</sequence>
<dbReference type="HAMAP" id="MF_01984">
    <property type="entry name" value="ubiX_pad"/>
    <property type="match status" value="1"/>
</dbReference>
<comment type="caution">
    <text evidence="8">The sequence shown here is derived from an EMBL/GenBank/DDBJ whole genome shotgun (WGS) entry which is preliminary data.</text>
</comment>
<dbReference type="NCBIfam" id="TIGR00421">
    <property type="entry name" value="ubiX_pad"/>
    <property type="match status" value="1"/>
</dbReference>
<feature type="binding site" evidence="6">
    <location>
        <begin position="9"/>
        <end position="11"/>
    </location>
    <ligand>
        <name>FMN</name>
        <dbReference type="ChEBI" id="CHEBI:58210"/>
    </ligand>
</feature>
<dbReference type="PANTHER" id="PTHR43374">
    <property type="entry name" value="FLAVIN PRENYLTRANSFERASE"/>
    <property type="match status" value="1"/>
</dbReference>
<feature type="binding site" evidence="6">
    <location>
        <position position="121"/>
    </location>
    <ligand>
        <name>FMN</name>
        <dbReference type="ChEBI" id="CHEBI:58210"/>
    </ligand>
</feature>
<feature type="binding site" evidence="6">
    <location>
        <position position="167"/>
    </location>
    <ligand>
        <name>dimethylallyl phosphate</name>
        <dbReference type="ChEBI" id="CHEBI:88052"/>
    </ligand>
</feature>
<dbReference type="EMBL" id="MSDW01000001">
    <property type="protein sequence ID" value="OKY79155.1"/>
    <property type="molecule type" value="Genomic_DNA"/>
</dbReference>
<dbReference type="InterPro" id="IPR003382">
    <property type="entry name" value="Flavoprotein"/>
</dbReference>
<comment type="catalytic activity">
    <reaction evidence="6">
        <text>dimethylallyl phosphate + FMNH2 = prenylated FMNH2 + phosphate</text>
        <dbReference type="Rhea" id="RHEA:37743"/>
        <dbReference type="ChEBI" id="CHEBI:43474"/>
        <dbReference type="ChEBI" id="CHEBI:57618"/>
        <dbReference type="ChEBI" id="CHEBI:87467"/>
        <dbReference type="ChEBI" id="CHEBI:88052"/>
        <dbReference type="EC" id="2.5.1.129"/>
    </reaction>
</comment>
<dbReference type="GO" id="GO:0016831">
    <property type="term" value="F:carboxy-lyase activity"/>
    <property type="evidence" value="ECO:0007669"/>
    <property type="project" value="TreeGrafter"/>
</dbReference>
<evidence type="ECO:0000256" key="6">
    <source>
        <dbReference type="HAMAP-Rule" id="MF_01984"/>
    </source>
</evidence>
<evidence type="ECO:0000256" key="3">
    <source>
        <dbReference type="ARBA" id="ARBA00022643"/>
    </source>
</evidence>
<evidence type="ECO:0000313" key="9">
    <source>
        <dbReference type="Proteomes" id="UP000185744"/>
    </source>
</evidence>
<comment type="caution">
    <text evidence="6">Lacks conserved residue(s) required for the propagation of feature annotation.</text>
</comment>
<dbReference type="PANTHER" id="PTHR43374:SF1">
    <property type="entry name" value="FLAVIN PRENYLTRANSFERASE PAD1, MITOCHONDRIAL"/>
    <property type="match status" value="1"/>
</dbReference>
<dbReference type="Gene3D" id="3.40.50.1950">
    <property type="entry name" value="Flavin prenyltransferase-like"/>
    <property type="match status" value="1"/>
</dbReference>
<keyword evidence="1 6" id="KW-0637">Prenyltransferase</keyword>
<dbReference type="EC" id="2.5.1.129" evidence="6"/>
<dbReference type="Pfam" id="PF02441">
    <property type="entry name" value="Flavoprotein"/>
    <property type="match status" value="1"/>
</dbReference>
<protein>
    <recommendedName>
        <fullName evidence="6">Flavin prenyltransferase UbiX</fullName>
        <ecNumber evidence="6">2.5.1.129</ecNumber>
    </recommendedName>
</protein>
<evidence type="ECO:0000256" key="2">
    <source>
        <dbReference type="ARBA" id="ARBA00022630"/>
    </source>
</evidence>
<keyword evidence="4 6" id="KW-0808">Transferase</keyword>
<evidence type="ECO:0000256" key="5">
    <source>
        <dbReference type="ARBA" id="ARBA00060793"/>
    </source>
</evidence>
<keyword evidence="2 6" id="KW-0285">Flavoprotein</keyword>
<feature type="binding site" evidence="6">
    <location>
        <position position="151"/>
    </location>
    <ligand>
        <name>dimethylallyl phosphate</name>
        <dbReference type="ChEBI" id="CHEBI:88052"/>
    </ligand>
</feature>
<dbReference type="FunCoup" id="A0A1Q6DXR3">
    <property type="interactions" value="97"/>
</dbReference>
<gene>
    <name evidence="6" type="primary">ubiX</name>
    <name evidence="8" type="ORF">BTN85_1662</name>
</gene>
<dbReference type="InterPro" id="IPR004507">
    <property type="entry name" value="UbiX-like"/>
</dbReference>
<evidence type="ECO:0000256" key="1">
    <source>
        <dbReference type="ARBA" id="ARBA00022602"/>
    </source>
</evidence>
<dbReference type="InterPro" id="IPR036551">
    <property type="entry name" value="Flavin_trans-like"/>
</dbReference>
<feature type="binding site" evidence="6">
    <location>
        <position position="35"/>
    </location>
    <ligand>
        <name>FMN</name>
        <dbReference type="ChEBI" id="CHEBI:58210"/>
    </ligand>
</feature>
<organism evidence="8 9">
    <name type="scientific">Methanohalarchaeum thermophilum</name>
    <dbReference type="NCBI Taxonomy" id="1903181"/>
    <lineage>
        <taxon>Archaea</taxon>
        <taxon>Methanobacteriati</taxon>
        <taxon>Methanobacteriota</taxon>
        <taxon>Methanonatronarchaeia</taxon>
        <taxon>Methanonatronarchaeales</taxon>
        <taxon>Methanonatronarchaeaceae</taxon>
        <taxon>Candidatus Methanohalarchaeum</taxon>
    </lineage>
</organism>
<comment type="similarity">
    <text evidence="5 6">Belongs to the UbiX/PAD1 family.</text>
</comment>
<dbReference type="GO" id="GO:0106141">
    <property type="term" value="F:flavin prenyltransferase activity"/>
    <property type="evidence" value="ECO:0007669"/>
    <property type="project" value="UniProtKB-EC"/>
</dbReference>
<comment type="function">
    <text evidence="6">Flavin prenyltransferase that catalyzes the synthesis of the prenylated FMN cofactor (prenyl-FMN) for 4-hydroxy-3-polyprenylbenzoic acid decarboxylase UbiD. The prenyltransferase is metal-independent and links a dimethylallyl moiety from dimethylallyl monophosphate (DMAP) to the flavin N5 and C6 atoms of FMN.</text>
</comment>
<dbReference type="SUPFAM" id="SSF52507">
    <property type="entry name" value="Homo-oligomeric flavin-containing Cys decarboxylases, HFCD"/>
    <property type="match status" value="1"/>
</dbReference>
<reference evidence="8" key="1">
    <citation type="submission" date="2016-12" db="EMBL/GenBank/DDBJ databases">
        <title>Discovery of methanogenic haloarchaea.</title>
        <authorList>
            <person name="Sorokin D.Y."/>
            <person name="Makarova K.S."/>
            <person name="Abbas B."/>
            <person name="Ferrer M."/>
            <person name="Golyshin P.N."/>
        </authorList>
    </citation>
    <scope>NUCLEOTIDE SEQUENCE [LARGE SCALE GENOMIC DNA]</scope>
    <source>
        <strain evidence="8">HMET1</strain>
    </source>
</reference>
<name>A0A1Q6DXR3_METT1</name>